<dbReference type="RefSeq" id="WP_166394832.1">
    <property type="nucleotide sequence ID" value="NZ_CP045121.1"/>
</dbReference>
<evidence type="ECO:0000313" key="2">
    <source>
        <dbReference type="Proteomes" id="UP000502706"/>
    </source>
</evidence>
<dbReference type="EMBL" id="CP045121">
    <property type="protein sequence ID" value="QIN77166.1"/>
    <property type="molecule type" value="Genomic_DNA"/>
</dbReference>
<evidence type="ECO:0000313" key="1">
    <source>
        <dbReference type="EMBL" id="QIN77166.1"/>
    </source>
</evidence>
<gene>
    <name evidence="1" type="ORF">GBA65_00035</name>
</gene>
<dbReference type="AlphaFoldDB" id="A0A6G8PT76"/>
<reference evidence="1 2" key="1">
    <citation type="submission" date="2019-10" db="EMBL/GenBank/DDBJ databases">
        <title>Rubrobacter sp nov SCSIO 52915 isolated from a deep-sea sediment in the South China Sea.</title>
        <authorList>
            <person name="Chen R.W."/>
        </authorList>
    </citation>
    <scope>NUCLEOTIDE SEQUENCE [LARGE SCALE GENOMIC DNA]</scope>
    <source>
        <strain evidence="1 2">SCSIO 52915</strain>
    </source>
</reference>
<organism evidence="1 2">
    <name type="scientific">Rubrobacter marinus</name>
    <dbReference type="NCBI Taxonomy" id="2653852"/>
    <lineage>
        <taxon>Bacteria</taxon>
        <taxon>Bacillati</taxon>
        <taxon>Actinomycetota</taxon>
        <taxon>Rubrobacteria</taxon>
        <taxon>Rubrobacterales</taxon>
        <taxon>Rubrobacteraceae</taxon>
        <taxon>Rubrobacter</taxon>
    </lineage>
</organism>
<proteinExistence type="predicted"/>
<sequence length="141" mass="15320">MDNDKHASCDGVVECTALVLAEGYAELEGRLTLFGILDEIRPTGESGTSFVVYAKFEGCEHAAGGERRARILITDEDGEILEESPEFSVWLSGEEGPATIVAEFDLPGELGGEEGILWVEAELDDETLAQTAIPLRERYNV</sequence>
<accession>A0A6G8PT76</accession>
<dbReference type="KEGG" id="rmar:GBA65_00035"/>
<name>A0A6G8PT76_9ACTN</name>
<keyword evidence="2" id="KW-1185">Reference proteome</keyword>
<protein>
    <submittedName>
        <fullName evidence="1">Uncharacterized protein</fullName>
    </submittedName>
</protein>
<dbReference type="Proteomes" id="UP000502706">
    <property type="component" value="Chromosome"/>
</dbReference>